<evidence type="ECO:0008006" key="3">
    <source>
        <dbReference type="Google" id="ProtNLM"/>
    </source>
</evidence>
<dbReference type="RefSeq" id="XP_004182562.1">
    <property type="nucleotide sequence ID" value="XM_004182514.1"/>
</dbReference>
<dbReference type="STRING" id="1071380.I2H9J1"/>
<accession>I2H9J1</accession>
<dbReference type="PANTHER" id="PTHR43451:SF1">
    <property type="entry name" value="ACETYLTRANSFERASE"/>
    <property type="match status" value="1"/>
</dbReference>
<keyword evidence="2" id="KW-1185">Reference proteome</keyword>
<sequence>MFKAVNVQQTANVVKASRTLELAFRSKATDYLTKKFFDVPVQEKYSRQRIDAMIHYFTAVNYDYGAHIMEANDLIGVMIYTAPGKHLPVKLTSDLKFNKQYLEKINLRKKEIIPKEIDYYYLFMIGKNPENPNVKGSTRALINDLKNRANNDNCAIVLEAISEQAKEVYRYFGFKTYLTYNYGVGEVNSKGELDSQGCGLTAHLMAYHKDGDKILRN</sequence>
<dbReference type="GeneID" id="14498209"/>
<gene>
    <name evidence="1" type="primary">TBLA0J00430</name>
    <name evidence="1" type="ORF">TBLA_0J00430</name>
</gene>
<dbReference type="eggNOG" id="ENOG502RYMB">
    <property type="taxonomic scope" value="Eukaryota"/>
</dbReference>
<dbReference type="InterPro" id="IPR052564">
    <property type="entry name" value="N-acetyltrans/Recomb-assoc"/>
</dbReference>
<dbReference type="HOGENOM" id="CLU_069195_0_0_1"/>
<reference evidence="1 2" key="1">
    <citation type="journal article" date="2011" name="Proc. Natl. Acad. Sci. U.S.A.">
        <title>Evolutionary erosion of yeast sex chromosomes by mating-type switching accidents.</title>
        <authorList>
            <person name="Gordon J.L."/>
            <person name="Armisen D."/>
            <person name="Proux-Wera E."/>
            <person name="Oheigeartaigh S.S."/>
            <person name="Byrne K.P."/>
            <person name="Wolfe K.H."/>
        </authorList>
    </citation>
    <scope>NUCLEOTIDE SEQUENCE [LARGE SCALE GENOMIC DNA]</scope>
    <source>
        <strain evidence="2">ATCC 34711 / CBS 6284 / DSM 70876 / NBRC 10599 / NRRL Y-10934 / UCD 77-7</strain>
    </source>
</reference>
<dbReference type="FunCoup" id="I2H9J1">
    <property type="interactions" value="63"/>
</dbReference>
<dbReference type="PANTHER" id="PTHR43451">
    <property type="entry name" value="ACETYLTRANSFERASE (GNAT) FAMILY PROTEIN"/>
    <property type="match status" value="1"/>
</dbReference>
<evidence type="ECO:0000313" key="2">
    <source>
        <dbReference type="Proteomes" id="UP000002866"/>
    </source>
</evidence>
<organism evidence="1 2">
    <name type="scientific">Henningerozyma blattae (strain ATCC 34711 / CBS 6284 / DSM 70876 / NBRC 10599 / NRRL Y-10934 / UCD 77-7)</name>
    <name type="common">Yeast</name>
    <name type="synonym">Tetrapisispora blattae</name>
    <dbReference type="NCBI Taxonomy" id="1071380"/>
    <lineage>
        <taxon>Eukaryota</taxon>
        <taxon>Fungi</taxon>
        <taxon>Dikarya</taxon>
        <taxon>Ascomycota</taxon>
        <taxon>Saccharomycotina</taxon>
        <taxon>Saccharomycetes</taxon>
        <taxon>Saccharomycetales</taxon>
        <taxon>Saccharomycetaceae</taxon>
        <taxon>Henningerozyma</taxon>
    </lineage>
</organism>
<dbReference type="InParanoid" id="I2H9J1"/>
<dbReference type="Gene3D" id="3.40.630.30">
    <property type="match status" value="1"/>
</dbReference>
<proteinExistence type="predicted"/>
<name>I2H9J1_HENB6</name>
<dbReference type="OMA" id="YGVGEVN"/>
<dbReference type="Proteomes" id="UP000002866">
    <property type="component" value="Chromosome 10"/>
</dbReference>
<dbReference type="KEGG" id="tbl:TBLA_0J00430"/>
<dbReference type="AlphaFoldDB" id="I2H9J1"/>
<evidence type="ECO:0000313" key="1">
    <source>
        <dbReference type="EMBL" id="CCH63043.1"/>
    </source>
</evidence>
<dbReference type="EMBL" id="HE806325">
    <property type="protein sequence ID" value="CCH63043.1"/>
    <property type="molecule type" value="Genomic_DNA"/>
</dbReference>
<protein>
    <recommendedName>
        <fullName evidence="3">N-acetyltransferase domain-containing protein</fullName>
    </recommendedName>
</protein>
<dbReference type="OrthoDB" id="410198at2759"/>